<proteinExistence type="predicted"/>
<keyword evidence="1" id="KW-0175">Coiled coil</keyword>
<dbReference type="AlphaFoldDB" id="A0A1M6RE54"/>
<accession>A0A1M6RE54</accession>
<name>A0A1M6RE54_9FIRM</name>
<keyword evidence="3" id="KW-1185">Reference proteome</keyword>
<dbReference type="Proteomes" id="UP000184082">
    <property type="component" value="Unassembled WGS sequence"/>
</dbReference>
<dbReference type="EMBL" id="FRAJ01000014">
    <property type="protein sequence ID" value="SHK30732.1"/>
    <property type="molecule type" value="Genomic_DNA"/>
</dbReference>
<dbReference type="STRING" id="1121266.SAMN02745883_01760"/>
<dbReference type="RefSeq" id="WP_072967685.1">
    <property type="nucleotide sequence ID" value="NZ_FRAJ01000014.1"/>
</dbReference>
<evidence type="ECO:0000256" key="1">
    <source>
        <dbReference type="SAM" id="Coils"/>
    </source>
</evidence>
<organism evidence="2 3">
    <name type="scientific">Caminicella sporogenes DSM 14501</name>
    <dbReference type="NCBI Taxonomy" id="1121266"/>
    <lineage>
        <taxon>Bacteria</taxon>
        <taxon>Bacillati</taxon>
        <taxon>Bacillota</taxon>
        <taxon>Clostridia</taxon>
        <taxon>Peptostreptococcales</taxon>
        <taxon>Caminicellaceae</taxon>
        <taxon>Caminicella</taxon>
    </lineage>
</organism>
<evidence type="ECO:0000313" key="3">
    <source>
        <dbReference type="Proteomes" id="UP000184082"/>
    </source>
</evidence>
<feature type="coiled-coil region" evidence="1">
    <location>
        <begin position="3"/>
        <end position="30"/>
    </location>
</feature>
<gene>
    <name evidence="2" type="ORF">SAMN02745883_01760</name>
</gene>
<reference evidence="2 3" key="1">
    <citation type="submission" date="2016-11" db="EMBL/GenBank/DDBJ databases">
        <authorList>
            <person name="Jaros S."/>
            <person name="Januszkiewicz K."/>
            <person name="Wedrychowicz H."/>
        </authorList>
    </citation>
    <scope>NUCLEOTIDE SEQUENCE [LARGE SCALE GENOMIC DNA]</scope>
    <source>
        <strain evidence="2 3">DSM 14501</strain>
    </source>
</reference>
<evidence type="ECO:0000313" key="2">
    <source>
        <dbReference type="EMBL" id="SHK30732.1"/>
    </source>
</evidence>
<protein>
    <submittedName>
        <fullName evidence="2">Uncharacterized protein</fullName>
    </submittedName>
</protein>
<sequence>MSLLSILKEINIENNKKKDLENQFDEKEKIEHPINQENMNIKCTYFMSIVLIFKKYDKKFILDKLDNFYEISDLLKSKLENLFMLSERNIEDILVKELRLEKIRYCMIMDVFLLSKNYNLEIDNILLKKISSLMNISVSEIGKMQIFIDLVFKKKKGKLCNYLENFNGIGIEYLTLYILYSEINVLKDRVLEIDYIKEYKKYYIRFYYDKNLKIITTKLLDEKKTPYIYWNTDYDIHGKKVKETVCSTLYRDFKENIFYKYKNKGVELSKSKCYGLYNEILNEVLDIITRFL</sequence>